<dbReference type="Proteomes" id="UP000265768">
    <property type="component" value="Unassembled WGS sequence"/>
</dbReference>
<reference evidence="2 3" key="1">
    <citation type="submission" date="2018-09" db="EMBL/GenBank/DDBJ databases">
        <title>YIM 75507 draft genome.</title>
        <authorList>
            <person name="Tang S."/>
            <person name="Feng Y."/>
        </authorList>
    </citation>
    <scope>NUCLEOTIDE SEQUENCE [LARGE SCALE GENOMIC DNA]</scope>
    <source>
        <strain evidence="2 3">YIM 75507</strain>
    </source>
</reference>
<dbReference type="PANTHER" id="PTHR43223">
    <property type="entry name" value="ALKYL/ARYL-SULFATASE"/>
    <property type="match status" value="1"/>
</dbReference>
<accession>A0A3A4AB80</accession>
<dbReference type="InterPro" id="IPR038536">
    <property type="entry name" value="Alkyl/aryl-sulf_dimr_sf"/>
</dbReference>
<feature type="domain" description="Alkyl sulfatase dimerisation" evidence="1">
    <location>
        <begin position="51"/>
        <end position="174"/>
    </location>
</feature>
<organism evidence="2 3">
    <name type="scientific">Bailinhaonella thermotolerans</name>
    <dbReference type="NCBI Taxonomy" id="1070861"/>
    <lineage>
        <taxon>Bacteria</taxon>
        <taxon>Bacillati</taxon>
        <taxon>Actinomycetota</taxon>
        <taxon>Actinomycetes</taxon>
        <taxon>Streptosporangiales</taxon>
        <taxon>Streptosporangiaceae</taxon>
        <taxon>Bailinhaonella</taxon>
    </lineage>
</organism>
<dbReference type="SUPFAM" id="SSF56281">
    <property type="entry name" value="Metallo-hydrolase/oxidoreductase"/>
    <property type="match status" value="1"/>
</dbReference>
<dbReference type="InterPro" id="IPR036866">
    <property type="entry name" value="RibonucZ/Hydroxyglut_hydro"/>
</dbReference>
<dbReference type="GO" id="GO:0046983">
    <property type="term" value="F:protein dimerization activity"/>
    <property type="evidence" value="ECO:0007669"/>
    <property type="project" value="InterPro"/>
</dbReference>
<keyword evidence="3" id="KW-1185">Reference proteome</keyword>
<dbReference type="Gene3D" id="1.25.40.880">
    <property type="entry name" value="Alkyl sulfatase, dimerisation domain"/>
    <property type="match status" value="1"/>
</dbReference>
<evidence type="ECO:0000313" key="2">
    <source>
        <dbReference type="EMBL" id="RJL23310.1"/>
    </source>
</evidence>
<dbReference type="InterPro" id="IPR029228">
    <property type="entry name" value="Alkyl_sulf_dimr"/>
</dbReference>
<name>A0A3A4AB80_9ACTN</name>
<dbReference type="InterPro" id="IPR052195">
    <property type="entry name" value="Bact_Alkyl/Aryl-Sulfatase"/>
</dbReference>
<dbReference type="Pfam" id="PF14863">
    <property type="entry name" value="Alkyl_sulf_dimr"/>
    <property type="match status" value="1"/>
</dbReference>
<dbReference type="AlphaFoldDB" id="A0A3A4AB80"/>
<gene>
    <name evidence="2" type="ORF">D5H75_33445</name>
</gene>
<comment type="caution">
    <text evidence="2">The sequence shown here is derived from an EMBL/GenBank/DDBJ whole genome shotgun (WGS) entry which is preliminary data.</text>
</comment>
<evidence type="ECO:0000313" key="3">
    <source>
        <dbReference type="Proteomes" id="UP000265768"/>
    </source>
</evidence>
<evidence type="ECO:0000259" key="1">
    <source>
        <dbReference type="Pfam" id="PF14863"/>
    </source>
</evidence>
<protein>
    <recommendedName>
        <fullName evidence="1">Alkyl sulfatase dimerisation domain-containing protein</fullName>
    </recommendedName>
</protein>
<proteinExistence type="predicted"/>
<dbReference type="PANTHER" id="PTHR43223:SF2">
    <property type="entry name" value="METALLO-BETA-LACTAMASE DOMAIN-CONTAINING PROTEIN"/>
    <property type="match status" value="1"/>
</dbReference>
<dbReference type="EMBL" id="QZEY01000019">
    <property type="protein sequence ID" value="RJL23310.1"/>
    <property type="molecule type" value="Genomic_DNA"/>
</dbReference>
<sequence length="192" mass="20825">MAALGAAHVIPGHGDAVDGVEAIRDELLTLAEYLRHIVRHALDGLNAGHAPDHIVETLVIPPRLAAHPRLQPVYDQPEFICRNVIRRYGGWWDGHPANILPAPAADRAREIARLAGGVGALVARARALAESDLRLACHLAEWAFLADQADLAAQDCYADLFDRRARTETSIMAKMALGQPRMLVEALRASSS</sequence>